<protein>
    <submittedName>
        <fullName evidence="1">Uncharacterized protein</fullName>
    </submittedName>
</protein>
<organism evidence="1 2">
    <name type="scientific">Actinomyces ruminicola</name>
    <dbReference type="NCBI Taxonomy" id="332524"/>
    <lineage>
        <taxon>Bacteria</taxon>
        <taxon>Bacillati</taxon>
        <taxon>Actinomycetota</taxon>
        <taxon>Actinomycetes</taxon>
        <taxon>Actinomycetales</taxon>
        <taxon>Actinomycetaceae</taxon>
        <taxon>Actinomyces</taxon>
    </lineage>
</organism>
<reference evidence="1 2" key="1">
    <citation type="submission" date="2016-10" db="EMBL/GenBank/DDBJ databases">
        <authorList>
            <person name="de Groot N.N."/>
        </authorList>
    </citation>
    <scope>NUCLEOTIDE SEQUENCE [LARGE SCALE GENOMIC DNA]</scope>
    <source>
        <strain evidence="1 2">KPR-7B</strain>
    </source>
</reference>
<name>A0A1G9RMQ3_9ACTO</name>
<gene>
    <name evidence="1" type="ORF">SAMN04487766_10156</name>
</gene>
<sequence>MPEHSPDYPPLRRGWITSSSCGDGTLASVLAETAAGGWQGVAYTTAGACALREVHGEEGDARLRNTNGKEVDPSTVYELRLWCVDASSDESLLARELRWLNGTGGVEVTVRREAGAVDDGKAAAGESDLPCWYRHNSYLQHEASAPYKGSDTMTSIEVFTEENRYGNVVFADELMTGKWN</sequence>
<dbReference type="EMBL" id="FNHU01000001">
    <property type="protein sequence ID" value="SDM24207.1"/>
    <property type="molecule type" value="Genomic_DNA"/>
</dbReference>
<proteinExistence type="predicted"/>
<accession>A0A1G9RMQ3</accession>
<evidence type="ECO:0000313" key="1">
    <source>
        <dbReference type="EMBL" id="SDM24207.1"/>
    </source>
</evidence>
<evidence type="ECO:0000313" key="2">
    <source>
        <dbReference type="Proteomes" id="UP000199671"/>
    </source>
</evidence>
<dbReference type="RefSeq" id="WP_092606626.1">
    <property type="nucleotide sequence ID" value="NZ_FNHU01000001.1"/>
</dbReference>
<dbReference type="AlphaFoldDB" id="A0A1G9RMQ3"/>
<dbReference type="OrthoDB" id="3254141at2"/>
<dbReference type="Proteomes" id="UP000199671">
    <property type="component" value="Unassembled WGS sequence"/>
</dbReference>